<dbReference type="VEuPathDB" id="FungiDB:MYCFIDRAFT_172497"/>
<evidence type="ECO:0000313" key="2">
    <source>
        <dbReference type="EMBL" id="EME86807.1"/>
    </source>
</evidence>
<feature type="region of interest" description="Disordered" evidence="1">
    <location>
        <begin position="513"/>
        <end position="536"/>
    </location>
</feature>
<dbReference type="KEGG" id="pfj:MYCFIDRAFT_172497"/>
<dbReference type="RefSeq" id="XP_007923956.1">
    <property type="nucleotide sequence ID" value="XM_007925765.1"/>
</dbReference>
<dbReference type="AlphaFoldDB" id="M3BC07"/>
<dbReference type="OrthoDB" id="3650187at2759"/>
<sequence>MTRGVRGLRQCFLEGSTTFNHLNGPLKCRTPIMAPVSEELPSPPTSELDNVDQDRTFGVCFRREVNADGSDYSLSLCALEHTCDELKKIHSDPEAASAVSSNTLTRPTRMVLRQTTAVGTTSKQKIESASVSLAVSLLPLNHAVKQPGARQQIHLKARRDWLKAVLKEIHNHGCHMFTLRTLQCATIGSCQCSSRNRRQASDSLISYGRVAIIFHVARDPLDAALPASCHALNRSSDLSFQRFVVTHHHYSRKKAERIYSTLPSPVLDNLPQQISQNKTERDQSTSNVKMSAMATALFGSPLALQIYLIAHACKSDIKISYFGWPVASLSEFSSDLESPQPKEDDAVTANTKVFDHHSPHPAAMPPPEKAPSVSYKAVGRGLYRREVEKPIEEISESQRARKVDDQDISSSTDKLDEPEPRPHLFMAKKLQEIRQEPRRYALSAATASAISQSRNDRFRKVPSLLPENFARLESANGSDRISKHWNGQACNGRDMGSWIEERKDRERSANVNVIGKGGGRESTLGLLEMRGSHEVS</sequence>
<feature type="compositionally biased region" description="Basic and acidic residues" evidence="1">
    <location>
        <begin position="391"/>
        <end position="405"/>
    </location>
</feature>
<protein>
    <submittedName>
        <fullName evidence="2">Uncharacterized protein</fullName>
    </submittedName>
</protein>
<dbReference type="GeneID" id="19332802"/>
<feature type="region of interest" description="Disordered" evidence="1">
    <location>
        <begin position="391"/>
        <end position="420"/>
    </location>
</feature>
<name>M3BC07_PSEFD</name>
<dbReference type="HOGENOM" id="CLU_508178_0_0_1"/>
<reference evidence="2 3" key="1">
    <citation type="journal article" date="2012" name="PLoS Pathog.">
        <title>Diverse lifestyles and strategies of plant pathogenesis encoded in the genomes of eighteen Dothideomycetes fungi.</title>
        <authorList>
            <person name="Ohm R.A."/>
            <person name="Feau N."/>
            <person name="Henrissat B."/>
            <person name="Schoch C.L."/>
            <person name="Horwitz B.A."/>
            <person name="Barry K.W."/>
            <person name="Condon B.J."/>
            <person name="Copeland A.C."/>
            <person name="Dhillon B."/>
            <person name="Glaser F."/>
            <person name="Hesse C.N."/>
            <person name="Kosti I."/>
            <person name="LaButti K."/>
            <person name="Lindquist E.A."/>
            <person name="Lucas S."/>
            <person name="Salamov A.A."/>
            <person name="Bradshaw R.E."/>
            <person name="Ciuffetti L."/>
            <person name="Hamelin R.C."/>
            <person name="Kema G.H.J."/>
            <person name="Lawrence C."/>
            <person name="Scott J.A."/>
            <person name="Spatafora J.W."/>
            <person name="Turgeon B.G."/>
            <person name="de Wit P.J.G.M."/>
            <person name="Zhong S."/>
            <person name="Goodwin S.B."/>
            <person name="Grigoriev I.V."/>
        </authorList>
    </citation>
    <scope>NUCLEOTIDE SEQUENCE [LARGE SCALE GENOMIC DNA]</scope>
    <source>
        <strain evidence="2 3">CIRAD86</strain>
    </source>
</reference>
<dbReference type="Proteomes" id="UP000016932">
    <property type="component" value="Unassembled WGS sequence"/>
</dbReference>
<proteinExistence type="predicted"/>
<evidence type="ECO:0000313" key="3">
    <source>
        <dbReference type="Proteomes" id="UP000016932"/>
    </source>
</evidence>
<keyword evidence="3" id="KW-1185">Reference proteome</keyword>
<evidence type="ECO:0000256" key="1">
    <source>
        <dbReference type="SAM" id="MobiDB-lite"/>
    </source>
</evidence>
<dbReference type="EMBL" id="KB446556">
    <property type="protein sequence ID" value="EME86807.1"/>
    <property type="molecule type" value="Genomic_DNA"/>
</dbReference>
<organism evidence="2 3">
    <name type="scientific">Pseudocercospora fijiensis (strain CIRAD86)</name>
    <name type="common">Black leaf streak disease fungus</name>
    <name type="synonym">Mycosphaerella fijiensis</name>
    <dbReference type="NCBI Taxonomy" id="383855"/>
    <lineage>
        <taxon>Eukaryota</taxon>
        <taxon>Fungi</taxon>
        <taxon>Dikarya</taxon>
        <taxon>Ascomycota</taxon>
        <taxon>Pezizomycotina</taxon>
        <taxon>Dothideomycetes</taxon>
        <taxon>Dothideomycetidae</taxon>
        <taxon>Mycosphaerellales</taxon>
        <taxon>Mycosphaerellaceae</taxon>
        <taxon>Pseudocercospora</taxon>
    </lineage>
</organism>
<accession>M3BC07</accession>
<gene>
    <name evidence="2" type="ORF">MYCFIDRAFT_172497</name>
</gene>